<sequence length="136" mass="15514">MRFTKFLVSILCGVALLLTSYYSVDAAEIENVVMGEVLVNEISSDVIIEPYVGPKLNRMEKFDFGGIRIVRMYDGAAANYARSQGYRGTDREVIHEFKKDFLGSNTSRFDFYYSSPTGARYLLLKENLSYGYKLEQ</sequence>
<comment type="caution">
    <text evidence="2">The sequence shown here is derived from an EMBL/GenBank/DDBJ whole genome shotgun (WGS) entry which is preliminary data.</text>
</comment>
<evidence type="ECO:0000256" key="1">
    <source>
        <dbReference type="SAM" id="SignalP"/>
    </source>
</evidence>
<keyword evidence="1" id="KW-0732">Signal</keyword>
<protein>
    <submittedName>
        <fullName evidence="2">Uncharacterized protein</fullName>
    </submittedName>
</protein>
<evidence type="ECO:0000313" key="2">
    <source>
        <dbReference type="EMBL" id="MEC1178755.1"/>
    </source>
</evidence>
<dbReference type="EMBL" id="JARSFG010000013">
    <property type="protein sequence ID" value="MEC1178755.1"/>
    <property type="molecule type" value="Genomic_DNA"/>
</dbReference>
<name>A0AAW9NMW4_9BACL</name>
<dbReference type="AlphaFoldDB" id="A0AAW9NMW4"/>
<accession>A0AAW9NMW4</accession>
<feature type="signal peptide" evidence="1">
    <location>
        <begin position="1"/>
        <end position="26"/>
    </location>
</feature>
<proteinExistence type="predicted"/>
<dbReference type="RefSeq" id="WP_326123221.1">
    <property type="nucleotide sequence ID" value="NZ_JARSFG010000013.1"/>
</dbReference>
<gene>
    <name evidence="2" type="ORF">P9B03_09700</name>
</gene>
<dbReference type="Proteomes" id="UP001344888">
    <property type="component" value="Unassembled WGS sequence"/>
</dbReference>
<organism evidence="2 3">
    <name type="scientific">Metasolibacillus meyeri</name>
    <dbReference type="NCBI Taxonomy" id="1071052"/>
    <lineage>
        <taxon>Bacteria</taxon>
        <taxon>Bacillati</taxon>
        <taxon>Bacillota</taxon>
        <taxon>Bacilli</taxon>
        <taxon>Bacillales</taxon>
        <taxon>Caryophanaceae</taxon>
        <taxon>Metasolibacillus</taxon>
    </lineage>
</organism>
<reference evidence="2 3" key="1">
    <citation type="submission" date="2023-03" db="EMBL/GenBank/DDBJ databases">
        <title>Bacillus Genome Sequencing.</title>
        <authorList>
            <person name="Dunlap C."/>
        </authorList>
    </citation>
    <scope>NUCLEOTIDE SEQUENCE [LARGE SCALE GENOMIC DNA]</scope>
    <source>
        <strain evidence="2 3">B-59205</strain>
    </source>
</reference>
<feature type="chain" id="PRO_5043331496" evidence="1">
    <location>
        <begin position="27"/>
        <end position="136"/>
    </location>
</feature>
<keyword evidence="3" id="KW-1185">Reference proteome</keyword>
<evidence type="ECO:0000313" key="3">
    <source>
        <dbReference type="Proteomes" id="UP001344888"/>
    </source>
</evidence>